<protein>
    <recommendedName>
        <fullName evidence="3">Helix-turn-helix transcriptional regulator</fullName>
    </recommendedName>
</protein>
<sequence>MTSGERILFVIEYLKVSKNKFSTKMLGLSASTKVDHIIKGRNEITPDFAKEICAVVPEISYNWLLKNEGDKFVKNHEKSKLENVASDSDINDLANTVVEYEDQLMEIPKIQKLVERHALIKLNEMLPEIIDRIYKAKSKSS</sequence>
<proteinExistence type="predicted"/>
<reference evidence="1 2" key="1">
    <citation type="submission" date="2019-06" db="EMBL/GenBank/DDBJ databases">
        <authorList>
            <person name="Meng X."/>
        </authorList>
    </citation>
    <scope>NUCLEOTIDE SEQUENCE [LARGE SCALE GENOMIC DNA]</scope>
    <source>
        <strain evidence="1 2">M625</strain>
    </source>
</reference>
<gene>
    <name evidence="1" type="ORF">FHK87_05735</name>
</gene>
<organism evidence="1 2">
    <name type="scientific">Aquimarina algicola</name>
    <dbReference type="NCBI Taxonomy" id="2589995"/>
    <lineage>
        <taxon>Bacteria</taxon>
        <taxon>Pseudomonadati</taxon>
        <taxon>Bacteroidota</taxon>
        <taxon>Flavobacteriia</taxon>
        <taxon>Flavobacteriales</taxon>
        <taxon>Flavobacteriaceae</taxon>
        <taxon>Aquimarina</taxon>
    </lineage>
</organism>
<evidence type="ECO:0008006" key="3">
    <source>
        <dbReference type="Google" id="ProtNLM"/>
    </source>
</evidence>
<evidence type="ECO:0000313" key="2">
    <source>
        <dbReference type="Proteomes" id="UP000315540"/>
    </source>
</evidence>
<name>A0A504JKM3_9FLAO</name>
<evidence type="ECO:0000313" key="1">
    <source>
        <dbReference type="EMBL" id="TPN87091.1"/>
    </source>
</evidence>
<dbReference type="Proteomes" id="UP000315540">
    <property type="component" value="Unassembled WGS sequence"/>
</dbReference>
<comment type="caution">
    <text evidence="1">The sequence shown here is derived from an EMBL/GenBank/DDBJ whole genome shotgun (WGS) entry which is preliminary data.</text>
</comment>
<accession>A0A504JKM3</accession>
<keyword evidence="2" id="KW-1185">Reference proteome</keyword>
<dbReference type="EMBL" id="VFWZ01000002">
    <property type="protein sequence ID" value="TPN87091.1"/>
    <property type="molecule type" value="Genomic_DNA"/>
</dbReference>
<dbReference type="AlphaFoldDB" id="A0A504JKM3"/>
<dbReference type="OrthoDB" id="796548at2"/>
<dbReference type="RefSeq" id="WP_140591242.1">
    <property type="nucleotide sequence ID" value="NZ_VFWZ01000002.1"/>
</dbReference>